<dbReference type="Gene3D" id="1.20.120.1750">
    <property type="match status" value="1"/>
</dbReference>
<keyword evidence="7" id="KW-0479">Metal-binding</keyword>
<name>D5ACW0_PICSI</name>
<accession>D5ACW0</accession>
<evidence type="ECO:0000256" key="1">
    <source>
        <dbReference type="ARBA" id="ARBA00001798"/>
    </source>
</evidence>
<feature type="domain" description="RING-type" evidence="15">
    <location>
        <begin position="124"/>
        <end position="343"/>
    </location>
</feature>
<dbReference type="PROSITE" id="PS51873">
    <property type="entry name" value="TRIAD"/>
    <property type="match status" value="1"/>
</dbReference>
<reference evidence="16" key="1">
    <citation type="submission" date="2010-04" db="EMBL/GenBank/DDBJ databases">
        <authorList>
            <person name="Reid K.E."/>
            <person name="Liao N."/>
            <person name="Chan S."/>
            <person name="Docking R."/>
            <person name="Taylor G."/>
            <person name="Moore R."/>
            <person name="Mayo M."/>
            <person name="Munro S."/>
            <person name="King J."/>
            <person name="Yanchuk A."/>
            <person name="Holt R."/>
            <person name="Jones S."/>
            <person name="Marra M."/>
            <person name="Ritland C.E."/>
            <person name="Ritland K."/>
            <person name="Bohlmann J."/>
        </authorList>
    </citation>
    <scope>NUCLEOTIDE SEQUENCE</scope>
    <source>
        <tissue evidence="16">Bud</tissue>
    </source>
</reference>
<feature type="domain" description="RING-type" evidence="14">
    <location>
        <begin position="128"/>
        <end position="173"/>
    </location>
</feature>
<feature type="compositionally biased region" description="Low complexity" evidence="13">
    <location>
        <begin position="84"/>
        <end position="99"/>
    </location>
</feature>
<keyword evidence="9 12" id="KW-0863">Zinc-finger</keyword>
<keyword evidence="11" id="KW-0862">Zinc</keyword>
<evidence type="ECO:0000313" key="16">
    <source>
        <dbReference type="EMBL" id="ADE77379.1"/>
    </source>
</evidence>
<dbReference type="GO" id="GO:0061630">
    <property type="term" value="F:ubiquitin protein ligase activity"/>
    <property type="evidence" value="ECO:0007669"/>
    <property type="project" value="UniProtKB-EC"/>
</dbReference>
<keyword evidence="8" id="KW-0677">Repeat</keyword>
<comment type="catalytic activity">
    <reaction evidence="1">
        <text>[E2 ubiquitin-conjugating enzyme]-S-ubiquitinyl-L-cysteine + [acceptor protein]-L-lysine = [E2 ubiquitin-conjugating enzyme]-L-cysteine + [acceptor protein]-N(6)-ubiquitinyl-L-lysine.</text>
        <dbReference type="EC" id="2.3.2.31"/>
    </reaction>
</comment>
<dbReference type="GO" id="GO:0016567">
    <property type="term" value="P:protein ubiquitination"/>
    <property type="evidence" value="ECO:0007669"/>
    <property type="project" value="InterPro"/>
</dbReference>
<feature type="region of interest" description="Disordered" evidence="13">
    <location>
        <begin position="81"/>
        <end position="114"/>
    </location>
</feature>
<evidence type="ECO:0000256" key="8">
    <source>
        <dbReference type="ARBA" id="ARBA00022737"/>
    </source>
</evidence>
<protein>
    <recommendedName>
        <fullName evidence="5">RBR-type E3 ubiquitin transferase</fullName>
        <ecNumber evidence="5">2.3.2.31</ecNumber>
    </recommendedName>
</protein>
<dbReference type="InterPro" id="IPR017907">
    <property type="entry name" value="Znf_RING_CS"/>
</dbReference>
<evidence type="ECO:0000256" key="13">
    <source>
        <dbReference type="SAM" id="MobiDB-lite"/>
    </source>
</evidence>
<evidence type="ECO:0000256" key="3">
    <source>
        <dbReference type="ARBA" id="ARBA00003976"/>
    </source>
</evidence>
<dbReference type="InterPro" id="IPR031127">
    <property type="entry name" value="E3_UB_ligase_RBR"/>
</dbReference>
<evidence type="ECO:0000256" key="6">
    <source>
        <dbReference type="ARBA" id="ARBA00022679"/>
    </source>
</evidence>
<dbReference type="EC" id="2.3.2.31" evidence="5"/>
<dbReference type="InterPro" id="IPR013083">
    <property type="entry name" value="Znf_RING/FYVE/PHD"/>
</dbReference>
<organism evidence="16">
    <name type="scientific">Picea sitchensis</name>
    <name type="common">Sitka spruce</name>
    <name type="synonym">Pinus sitchensis</name>
    <dbReference type="NCBI Taxonomy" id="3332"/>
    <lineage>
        <taxon>Eukaryota</taxon>
        <taxon>Viridiplantae</taxon>
        <taxon>Streptophyta</taxon>
        <taxon>Embryophyta</taxon>
        <taxon>Tracheophyta</taxon>
        <taxon>Spermatophyta</taxon>
        <taxon>Pinopsida</taxon>
        <taxon>Pinidae</taxon>
        <taxon>Conifers I</taxon>
        <taxon>Pinales</taxon>
        <taxon>Pinaceae</taxon>
        <taxon>Picea</taxon>
    </lineage>
</organism>
<evidence type="ECO:0000256" key="4">
    <source>
        <dbReference type="ARBA" id="ARBA00005884"/>
    </source>
</evidence>
<evidence type="ECO:0000259" key="15">
    <source>
        <dbReference type="PROSITE" id="PS51873"/>
    </source>
</evidence>
<comment type="similarity">
    <text evidence="4">Belongs to the RBR family. Ariadne subfamily.</text>
</comment>
<keyword evidence="10" id="KW-0833">Ubl conjugation pathway</keyword>
<evidence type="ECO:0000256" key="10">
    <source>
        <dbReference type="ARBA" id="ARBA00022786"/>
    </source>
</evidence>
<evidence type="ECO:0000256" key="2">
    <source>
        <dbReference type="ARBA" id="ARBA00001947"/>
    </source>
</evidence>
<evidence type="ECO:0000256" key="5">
    <source>
        <dbReference type="ARBA" id="ARBA00012251"/>
    </source>
</evidence>
<evidence type="ECO:0000256" key="9">
    <source>
        <dbReference type="ARBA" id="ARBA00022771"/>
    </source>
</evidence>
<dbReference type="CDD" id="cd22582">
    <property type="entry name" value="BRcat_RBR_unk"/>
    <property type="match status" value="1"/>
</dbReference>
<dbReference type="FunFam" id="3.30.40.10:FF:000230">
    <property type="entry name" value="RBR-type E3 ubiquitin transferase"/>
    <property type="match status" value="1"/>
</dbReference>
<dbReference type="InterPro" id="IPR002867">
    <property type="entry name" value="IBR_dom"/>
</dbReference>
<evidence type="ECO:0000256" key="12">
    <source>
        <dbReference type="PROSITE-ProRule" id="PRU00175"/>
    </source>
</evidence>
<dbReference type="PROSITE" id="PS50089">
    <property type="entry name" value="ZF_RING_2"/>
    <property type="match status" value="1"/>
</dbReference>
<evidence type="ECO:0000259" key="14">
    <source>
        <dbReference type="PROSITE" id="PS50089"/>
    </source>
</evidence>
<dbReference type="Gene3D" id="3.30.40.10">
    <property type="entry name" value="Zinc/RING finger domain, C3HC4 (zinc finger)"/>
    <property type="match status" value="1"/>
</dbReference>
<dbReference type="SMART" id="SM00647">
    <property type="entry name" value="IBR"/>
    <property type="match status" value="2"/>
</dbReference>
<dbReference type="GO" id="GO:0008270">
    <property type="term" value="F:zinc ion binding"/>
    <property type="evidence" value="ECO:0007669"/>
    <property type="project" value="UniProtKB-KW"/>
</dbReference>
<proteinExistence type="evidence at transcript level"/>
<dbReference type="InterPro" id="IPR001841">
    <property type="entry name" value="Znf_RING"/>
</dbReference>
<dbReference type="CDD" id="cd22584">
    <property type="entry name" value="Rcat_RBR_unk"/>
    <property type="match status" value="1"/>
</dbReference>
<evidence type="ECO:0000256" key="11">
    <source>
        <dbReference type="ARBA" id="ARBA00022833"/>
    </source>
</evidence>
<dbReference type="OMA" id="YKCGSEW"/>
<dbReference type="EMBL" id="BT124103">
    <property type="protein sequence ID" value="ADE77379.1"/>
    <property type="molecule type" value="mRNA"/>
</dbReference>
<dbReference type="PROSITE" id="PS00518">
    <property type="entry name" value="ZF_RING_1"/>
    <property type="match status" value="1"/>
</dbReference>
<dbReference type="PANTHER" id="PTHR11685">
    <property type="entry name" value="RBR FAMILY RING FINGER AND IBR DOMAIN-CONTAINING"/>
    <property type="match status" value="1"/>
</dbReference>
<dbReference type="Pfam" id="PF01485">
    <property type="entry name" value="IBR"/>
    <property type="match status" value="2"/>
</dbReference>
<comment type="function">
    <text evidence="3">Might act as an E3 ubiquitin-protein ligase, or as part of E3 complex, which accepts ubiquitin from specific E2 ubiquitin-conjugating enzymes and then transfers it to substrates.</text>
</comment>
<sequence length="343" mass="38579">MSNAAEDLFDEHEAREYLFDKQEPQEAMEESVHDHALQLLFEEAMEESVHDHALQLLLEEVVSACPLQPLQIREAQIQSEFADAHSSSDSNASPSTAPAEVFSPNNASRIGKEGVEGNEDSLLMKQLCRICLEDKYPSEIFDNMVCSHRFCCTCITLHIRTKLQENLVSIDCPEPDCSEHLTPEQCVVILPKQTFEDWSLALVEASIPPSQKFYCPFQDCSATLVKDTVPDEVGCSNGEAAVVTKESKCPECRRLFCAQCAVPWHGGLDCSELQRLSDSEREEFDLMLFKLAKENEWQRCASCKHMIERNSGCCHMTCRCGYQFCYKCGSEWNKNGVSCNCSG</sequence>
<comment type="cofactor">
    <cofactor evidence="2">
        <name>Zn(2+)</name>
        <dbReference type="ChEBI" id="CHEBI:29105"/>
    </cofactor>
</comment>
<keyword evidence="6" id="KW-0808">Transferase</keyword>
<dbReference type="AlphaFoldDB" id="D5ACW0"/>
<dbReference type="SUPFAM" id="SSF57850">
    <property type="entry name" value="RING/U-box"/>
    <property type="match status" value="2"/>
</dbReference>
<evidence type="ECO:0000256" key="7">
    <source>
        <dbReference type="ARBA" id="ARBA00022723"/>
    </source>
</evidence>
<dbReference type="InterPro" id="IPR044066">
    <property type="entry name" value="TRIAD_supradom"/>
</dbReference>